<dbReference type="Proteomes" id="UP000588647">
    <property type="component" value="Unassembled WGS sequence"/>
</dbReference>
<comment type="caution">
    <text evidence="2">The sequence shown here is derived from an EMBL/GenBank/DDBJ whole genome shotgun (WGS) entry which is preliminary data.</text>
</comment>
<keyword evidence="3" id="KW-1185">Reference proteome</keyword>
<dbReference type="RefSeq" id="WP_183210529.1">
    <property type="nucleotide sequence ID" value="NZ_JAAAMM010000005.1"/>
</dbReference>
<dbReference type="EMBL" id="JACIEM010000005">
    <property type="protein sequence ID" value="MBB4004970.1"/>
    <property type="molecule type" value="Genomic_DNA"/>
</dbReference>
<proteinExistence type="predicted"/>
<evidence type="ECO:0000313" key="3">
    <source>
        <dbReference type="Proteomes" id="UP000588647"/>
    </source>
</evidence>
<dbReference type="SUPFAM" id="SSF55729">
    <property type="entry name" value="Acyl-CoA N-acyltransferases (Nat)"/>
    <property type="match status" value="1"/>
</dbReference>
<dbReference type="InterPro" id="IPR054597">
    <property type="entry name" value="FeeM_cat"/>
</dbReference>
<accession>A0A7W6MRE7</accession>
<evidence type="ECO:0000259" key="1">
    <source>
        <dbReference type="Pfam" id="PF21926"/>
    </source>
</evidence>
<dbReference type="Gene3D" id="3.40.630.30">
    <property type="match status" value="1"/>
</dbReference>
<evidence type="ECO:0000313" key="2">
    <source>
        <dbReference type="EMBL" id="MBB4004970.1"/>
    </source>
</evidence>
<organism evidence="2 3">
    <name type="scientific">Aurantimonas endophytica</name>
    <dbReference type="NCBI Taxonomy" id="1522175"/>
    <lineage>
        <taxon>Bacteria</taxon>
        <taxon>Pseudomonadati</taxon>
        <taxon>Pseudomonadota</taxon>
        <taxon>Alphaproteobacteria</taxon>
        <taxon>Hyphomicrobiales</taxon>
        <taxon>Aurantimonadaceae</taxon>
        <taxon>Aurantimonas</taxon>
    </lineage>
</organism>
<dbReference type="Pfam" id="PF21926">
    <property type="entry name" value="FeeM"/>
    <property type="match status" value="1"/>
</dbReference>
<dbReference type="InterPro" id="IPR016181">
    <property type="entry name" value="Acyl_CoA_acyltransferase"/>
</dbReference>
<name>A0A7W6MRE7_9HYPH</name>
<reference evidence="2 3" key="1">
    <citation type="submission" date="2020-08" db="EMBL/GenBank/DDBJ databases">
        <title>Genomic Encyclopedia of Type Strains, Phase IV (KMG-IV): sequencing the most valuable type-strain genomes for metagenomic binning, comparative biology and taxonomic classification.</title>
        <authorList>
            <person name="Goeker M."/>
        </authorList>
    </citation>
    <scope>NUCLEOTIDE SEQUENCE [LARGE SCALE GENOMIC DNA]</scope>
    <source>
        <strain evidence="2 3">DSM 103570</strain>
    </source>
</reference>
<gene>
    <name evidence="2" type="ORF">GGR03_004065</name>
</gene>
<feature type="domain" description="N-acyl amino acid synthase FeeM catalytic core" evidence="1">
    <location>
        <begin position="35"/>
        <end position="192"/>
    </location>
</feature>
<sequence length="268" mass="30690">MSTTDNRSGLFALKVSSLLQDLEYDRVVTDEQREAVYRLRYDCYLSEAAIRPSEHARFTDRFDEQSNGFLFAIRHGGRLISSIRLHIATPEFPDTPSTTAFSDVLGEITGRGETFVDPTRFVVDRRVRAATALMPYATLRLAAMAADHFDTDHIIATARLEHTPFYRRIFHLEPRTQPRDYLGLVKPLCLMSNDTETIREKVYTRFPIFSSDPEEREALFGVSRSTDFLNRHAMLANDNIGRSFRRYPIPVDLAAQAPARAKLRLEDI</sequence>
<dbReference type="AlphaFoldDB" id="A0A7W6MRE7"/>
<protein>
    <submittedName>
        <fullName evidence="2">N-acyl-L-homoserine lactone synthetase</fullName>
    </submittedName>
</protein>